<reference evidence="1 2" key="1">
    <citation type="submission" date="2017-11" db="EMBL/GenBank/DDBJ databases">
        <title>Bacillus camelliae sp. nov., isolated from pu'er tea.</title>
        <authorList>
            <person name="Niu L."/>
        </authorList>
    </citation>
    <scope>NUCLEOTIDE SEQUENCE [LARGE SCALE GENOMIC DNA]</scope>
    <source>
        <strain evidence="1 2">7578-1</strain>
    </source>
</reference>
<name>A0A2N3LIN9_9BACI</name>
<organism evidence="1 2">
    <name type="scientific">Heyndrickxia camelliae</name>
    <dbReference type="NCBI Taxonomy" id="1707093"/>
    <lineage>
        <taxon>Bacteria</taxon>
        <taxon>Bacillati</taxon>
        <taxon>Bacillota</taxon>
        <taxon>Bacilli</taxon>
        <taxon>Bacillales</taxon>
        <taxon>Bacillaceae</taxon>
        <taxon>Heyndrickxia</taxon>
    </lineage>
</organism>
<dbReference type="Proteomes" id="UP000233440">
    <property type="component" value="Unassembled WGS sequence"/>
</dbReference>
<comment type="caution">
    <text evidence="1">The sequence shown here is derived from an EMBL/GenBank/DDBJ whole genome shotgun (WGS) entry which is preliminary data.</text>
</comment>
<dbReference type="EMBL" id="PIQO01000010">
    <property type="protein sequence ID" value="PKR84500.1"/>
    <property type="molecule type" value="Genomic_DNA"/>
</dbReference>
<accession>A0A2N3LIN9</accession>
<dbReference type="AlphaFoldDB" id="A0A2N3LIN9"/>
<dbReference type="InterPro" id="IPR011041">
    <property type="entry name" value="Quinoprot_gluc/sorb_DH_b-prop"/>
</dbReference>
<evidence type="ECO:0000313" key="1">
    <source>
        <dbReference type="EMBL" id="PKR84500.1"/>
    </source>
</evidence>
<keyword evidence="2" id="KW-1185">Reference proteome</keyword>
<dbReference type="SUPFAM" id="SSF50952">
    <property type="entry name" value="Soluble quinoprotein glucose dehydrogenase"/>
    <property type="match status" value="1"/>
</dbReference>
<proteinExistence type="predicted"/>
<evidence type="ECO:0000313" key="2">
    <source>
        <dbReference type="Proteomes" id="UP000233440"/>
    </source>
</evidence>
<dbReference type="Gene3D" id="2.120.10.30">
    <property type="entry name" value="TolB, C-terminal domain"/>
    <property type="match status" value="1"/>
</dbReference>
<dbReference type="OrthoDB" id="9770043at2"/>
<dbReference type="InterPro" id="IPR011042">
    <property type="entry name" value="6-blade_b-propeller_TolB-like"/>
</dbReference>
<sequence>MERPESIKRITNPNDIQVPPGYKIEVFQEELTTPINMEFTDQWEMLIGDAGIVSGSGKVLKLTDSGPQVIAEGFRPPLTGITYFKGNIYVAHRSMITIIQSDGSKKDILTGLPSFGDHHNNRVIFGPDGKMYFGQGTATNSGVIGEDNRWIKDYPFFHDYPGAYISLVGHNFQSKNLLTNSPTDIAHTGAYSPYGVPTFPRENVKGVIKASGSILRANPDGSNLELLAWGLRNPFRLKFDLMNRLYCGNHGMDVRGSRPVEGSLDEFHEIKFGAWYGWPDYTGGVPVSDPRFKPAGKRQPTFLLAQHPMKPPKPVALFEPHSAIMGFDFNKNPDFGPLNEAYIAEFGSEAPVTTGGKPAPYVGHRVSRINTRNGNITPFAINKSRVAASVTQGGGLERPIDVIFGKNNEMYIADFGLNSPIGRYYPNTGVIWKVTKS</sequence>
<dbReference type="PANTHER" id="PTHR19328">
    <property type="entry name" value="HEDGEHOG-INTERACTING PROTEIN"/>
    <property type="match status" value="1"/>
</dbReference>
<gene>
    <name evidence="1" type="ORF">CWO92_14030</name>
</gene>
<dbReference type="RefSeq" id="WP_101354839.1">
    <property type="nucleotide sequence ID" value="NZ_PIQO01000010.1"/>
</dbReference>
<protein>
    <submittedName>
        <fullName evidence="1">Uncharacterized protein</fullName>
    </submittedName>
</protein>